<dbReference type="EMBL" id="CATQJA010000764">
    <property type="protein sequence ID" value="CAJ0563940.1"/>
    <property type="molecule type" value="Genomic_DNA"/>
</dbReference>
<comment type="caution">
    <text evidence="2">The sequence shown here is derived from an EMBL/GenBank/DDBJ whole genome shotgun (WGS) entry which is preliminary data.</text>
</comment>
<feature type="non-terminal residue" evidence="2">
    <location>
        <position position="1"/>
    </location>
</feature>
<protein>
    <submittedName>
        <fullName evidence="2">Uncharacterized protein</fullName>
    </submittedName>
</protein>
<evidence type="ECO:0000313" key="2">
    <source>
        <dbReference type="EMBL" id="CAJ0563940.1"/>
    </source>
</evidence>
<organism evidence="2 3">
    <name type="scientific">Mesorhabditis spiculigera</name>
    <dbReference type="NCBI Taxonomy" id="96644"/>
    <lineage>
        <taxon>Eukaryota</taxon>
        <taxon>Metazoa</taxon>
        <taxon>Ecdysozoa</taxon>
        <taxon>Nematoda</taxon>
        <taxon>Chromadorea</taxon>
        <taxon>Rhabditida</taxon>
        <taxon>Rhabditina</taxon>
        <taxon>Rhabditomorpha</taxon>
        <taxon>Rhabditoidea</taxon>
        <taxon>Rhabditidae</taxon>
        <taxon>Mesorhabditinae</taxon>
        <taxon>Mesorhabditis</taxon>
    </lineage>
</organism>
<evidence type="ECO:0000313" key="3">
    <source>
        <dbReference type="Proteomes" id="UP001177023"/>
    </source>
</evidence>
<dbReference type="Proteomes" id="UP001177023">
    <property type="component" value="Unassembled WGS sequence"/>
</dbReference>
<feature type="compositionally biased region" description="Basic and acidic residues" evidence="1">
    <location>
        <begin position="38"/>
        <end position="54"/>
    </location>
</feature>
<name>A0AA36C8J5_9BILA</name>
<reference evidence="2" key="1">
    <citation type="submission" date="2023-06" db="EMBL/GenBank/DDBJ databases">
        <authorList>
            <person name="Delattre M."/>
        </authorList>
    </citation>
    <scope>NUCLEOTIDE SEQUENCE</scope>
    <source>
        <strain evidence="2">AF72</strain>
    </source>
</reference>
<gene>
    <name evidence="2" type="ORF">MSPICULIGERA_LOCUS2640</name>
</gene>
<feature type="non-terminal residue" evidence="2">
    <location>
        <position position="94"/>
    </location>
</feature>
<proteinExistence type="predicted"/>
<evidence type="ECO:0000256" key="1">
    <source>
        <dbReference type="SAM" id="MobiDB-lite"/>
    </source>
</evidence>
<sequence>YRTAPSRQSMRRRLGPISGSVPPNEASHSIGFDSSEADSDRVIKKEVRSQEGGRRDYEIASDELLFLPRQGYEAARNRQVACRRDQKRYMSVRQ</sequence>
<dbReference type="AlphaFoldDB" id="A0AA36C8J5"/>
<feature type="region of interest" description="Disordered" evidence="1">
    <location>
        <begin position="1"/>
        <end position="54"/>
    </location>
</feature>
<accession>A0AA36C8J5</accession>
<keyword evidence="3" id="KW-1185">Reference proteome</keyword>